<organism evidence="7 8">
    <name type="scientific">Pseudomassariella vexata</name>
    <dbReference type="NCBI Taxonomy" id="1141098"/>
    <lineage>
        <taxon>Eukaryota</taxon>
        <taxon>Fungi</taxon>
        <taxon>Dikarya</taxon>
        <taxon>Ascomycota</taxon>
        <taxon>Pezizomycotina</taxon>
        <taxon>Sordariomycetes</taxon>
        <taxon>Xylariomycetidae</taxon>
        <taxon>Amphisphaeriales</taxon>
        <taxon>Pseudomassariaceae</taxon>
        <taxon>Pseudomassariella</taxon>
    </lineage>
</organism>
<dbReference type="InterPro" id="IPR036513">
    <property type="entry name" value="STAS_dom_sf"/>
</dbReference>
<dbReference type="CDD" id="cd07042">
    <property type="entry name" value="STAS_SulP_like_sulfate_transporter"/>
    <property type="match status" value="1"/>
</dbReference>
<dbReference type="GO" id="GO:0055085">
    <property type="term" value="P:transmembrane transport"/>
    <property type="evidence" value="ECO:0007669"/>
    <property type="project" value="InterPro"/>
</dbReference>
<dbReference type="Pfam" id="PF00916">
    <property type="entry name" value="Sulfate_transp"/>
    <property type="match status" value="1"/>
</dbReference>
<evidence type="ECO:0000259" key="6">
    <source>
        <dbReference type="PROSITE" id="PS50801"/>
    </source>
</evidence>
<accession>A0A1Y2DI00</accession>
<dbReference type="PANTHER" id="PTHR11814">
    <property type="entry name" value="SULFATE TRANSPORTER"/>
    <property type="match status" value="1"/>
</dbReference>
<dbReference type="GO" id="GO:0016020">
    <property type="term" value="C:membrane"/>
    <property type="evidence" value="ECO:0007669"/>
    <property type="project" value="UniProtKB-SubCell"/>
</dbReference>
<evidence type="ECO:0000256" key="5">
    <source>
        <dbReference type="SAM" id="Phobius"/>
    </source>
</evidence>
<dbReference type="Proteomes" id="UP000193689">
    <property type="component" value="Unassembled WGS sequence"/>
</dbReference>
<dbReference type="RefSeq" id="XP_040711669.1">
    <property type="nucleotide sequence ID" value="XM_040862442.1"/>
</dbReference>
<feature type="transmembrane region" description="Helical" evidence="5">
    <location>
        <begin position="163"/>
        <end position="185"/>
    </location>
</feature>
<dbReference type="GeneID" id="63778654"/>
<dbReference type="InterPro" id="IPR011547">
    <property type="entry name" value="SLC26A/SulP_dom"/>
</dbReference>
<dbReference type="OrthoDB" id="288203at2759"/>
<keyword evidence="8" id="KW-1185">Reference proteome</keyword>
<keyword evidence="4 5" id="KW-0472">Membrane</keyword>
<name>A0A1Y2DI00_9PEZI</name>
<reference evidence="7 8" key="1">
    <citation type="submission" date="2016-07" db="EMBL/GenBank/DDBJ databases">
        <title>Pervasive Adenine N6-methylation of Active Genes in Fungi.</title>
        <authorList>
            <consortium name="DOE Joint Genome Institute"/>
            <person name="Mondo S.J."/>
            <person name="Dannebaum R.O."/>
            <person name="Kuo R.C."/>
            <person name="Labutti K."/>
            <person name="Haridas S."/>
            <person name="Kuo A."/>
            <person name="Salamov A."/>
            <person name="Ahrendt S.R."/>
            <person name="Lipzen A."/>
            <person name="Sullivan W."/>
            <person name="Andreopoulos W.B."/>
            <person name="Clum A."/>
            <person name="Lindquist E."/>
            <person name="Daum C."/>
            <person name="Ramamoorthy G.K."/>
            <person name="Gryganskyi A."/>
            <person name="Culley D."/>
            <person name="Magnuson J.K."/>
            <person name="James T.Y."/>
            <person name="O'Malley M.A."/>
            <person name="Stajich J.E."/>
            <person name="Spatafora J.W."/>
            <person name="Visel A."/>
            <person name="Grigoriev I.V."/>
        </authorList>
    </citation>
    <scope>NUCLEOTIDE SEQUENCE [LARGE SCALE GENOMIC DNA]</scope>
    <source>
        <strain evidence="7 8">CBS 129021</strain>
    </source>
</reference>
<dbReference type="PROSITE" id="PS50801">
    <property type="entry name" value="STAS"/>
    <property type="match status" value="1"/>
</dbReference>
<sequence>MGLFNANRIRHGLETDETLSTVRRMIAYYPAKLPSSAAQYAISMVPIVQWLPRYNVKWLISDFISGLTIAVMLIPQALAYAKIATIPGEFGLYSSWLPAAVYVFMGTSKDLSTGPTSIMGLLTAEVIAELTVEGYKPEAISSAIAMMVGVYALMLGLFRLGFVLNFVSSPVLSGFISAAALNILLGQVGSLVGLDVGTGPAAVIHDVLTQIPQMEPLTVAIGFGGIFFLCALEWSGKKWGKRVPVLKFLSSSRAVLALVIFTTISFVVNRNLEDPVWALSKVKAYGIIPPRTPDTELLMKVAGKSITPVLASSLEHLSLGKAFGRKNNYVIDQSQELVYLGVINSCNSFFGAMSVGGAMSRTAVNSECGVRSPLGGAVTAGFILLTIYKLAGVLFWIPKATLSAIIIMAVIHLVGPVSIFTRFWHISFADFTASMLAFWITLFAGTETGIAVAVLYSIGYTLVRLTFSKTFLTSRSATKEYSVGSSIPHAGAVPDNVVVVHFADAVFFPNAERVKTQALESIQARHLPQNPADKDADDRSWSVAAEKRLEFLRKMDHITPTAEALRVIVLDFTRVPFLDVTGVKALQEFRVEIEKYLGCAVELRLVGMSKELRRKLERAKWPVVDSGGDIRDTGAGDLGPAR</sequence>
<evidence type="ECO:0000313" key="8">
    <source>
        <dbReference type="Proteomes" id="UP000193689"/>
    </source>
</evidence>
<dbReference type="EMBL" id="MCFJ01000015">
    <property type="protein sequence ID" value="ORY58857.1"/>
    <property type="molecule type" value="Genomic_DNA"/>
</dbReference>
<dbReference type="STRING" id="1141098.A0A1Y2DI00"/>
<dbReference type="Gene3D" id="3.30.750.24">
    <property type="entry name" value="STAS domain"/>
    <property type="match status" value="1"/>
</dbReference>
<evidence type="ECO:0000256" key="4">
    <source>
        <dbReference type="ARBA" id="ARBA00023136"/>
    </source>
</evidence>
<dbReference type="NCBIfam" id="TIGR00815">
    <property type="entry name" value="sulP"/>
    <property type="match status" value="1"/>
</dbReference>
<feature type="transmembrane region" description="Helical" evidence="5">
    <location>
        <begin position="139"/>
        <end position="158"/>
    </location>
</feature>
<evidence type="ECO:0000256" key="1">
    <source>
        <dbReference type="ARBA" id="ARBA00004141"/>
    </source>
</evidence>
<proteinExistence type="predicted"/>
<protein>
    <submittedName>
        <fullName evidence="7">Sulfate permease</fullName>
    </submittedName>
</protein>
<feature type="transmembrane region" description="Helical" evidence="5">
    <location>
        <begin position="374"/>
        <end position="397"/>
    </location>
</feature>
<dbReference type="AlphaFoldDB" id="A0A1Y2DI00"/>
<keyword evidence="3 5" id="KW-1133">Transmembrane helix</keyword>
<evidence type="ECO:0000313" key="7">
    <source>
        <dbReference type="EMBL" id="ORY58857.1"/>
    </source>
</evidence>
<feature type="transmembrane region" description="Helical" evidence="5">
    <location>
        <begin position="58"/>
        <end position="78"/>
    </location>
</feature>
<dbReference type="Pfam" id="PF01740">
    <property type="entry name" value="STAS"/>
    <property type="match status" value="1"/>
</dbReference>
<feature type="transmembrane region" description="Helical" evidence="5">
    <location>
        <begin position="436"/>
        <end position="463"/>
    </location>
</feature>
<feature type="transmembrane region" description="Helical" evidence="5">
    <location>
        <begin position="248"/>
        <end position="268"/>
    </location>
</feature>
<dbReference type="InterPro" id="IPR002645">
    <property type="entry name" value="STAS_dom"/>
</dbReference>
<evidence type="ECO:0000256" key="3">
    <source>
        <dbReference type="ARBA" id="ARBA00022989"/>
    </source>
</evidence>
<gene>
    <name evidence="7" type="ORF">BCR38DRAFT_460697</name>
</gene>
<keyword evidence="2 5" id="KW-0812">Transmembrane</keyword>
<evidence type="ECO:0000256" key="2">
    <source>
        <dbReference type="ARBA" id="ARBA00022692"/>
    </source>
</evidence>
<dbReference type="SUPFAM" id="SSF52091">
    <property type="entry name" value="SpoIIaa-like"/>
    <property type="match status" value="1"/>
</dbReference>
<dbReference type="InParanoid" id="A0A1Y2DI00"/>
<dbReference type="InterPro" id="IPR001902">
    <property type="entry name" value="SLC26A/SulP_fam"/>
</dbReference>
<comment type="caution">
    <text evidence="7">The sequence shown here is derived from an EMBL/GenBank/DDBJ whole genome shotgun (WGS) entry which is preliminary data.</text>
</comment>
<feature type="transmembrane region" description="Helical" evidence="5">
    <location>
        <begin position="217"/>
        <end position="236"/>
    </location>
</feature>
<feature type="transmembrane region" description="Helical" evidence="5">
    <location>
        <begin position="404"/>
        <end position="424"/>
    </location>
</feature>
<feature type="domain" description="STAS" evidence="6">
    <location>
        <begin position="495"/>
        <end position="619"/>
    </location>
</feature>
<comment type="subcellular location">
    <subcellularLocation>
        <location evidence="1">Membrane</location>
        <topology evidence="1">Multi-pass membrane protein</topology>
    </subcellularLocation>
</comment>